<dbReference type="InterPro" id="IPR011990">
    <property type="entry name" value="TPR-like_helical_dom_sf"/>
</dbReference>
<evidence type="ECO:0000256" key="8">
    <source>
        <dbReference type="ARBA" id="ARBA00042485"/>
    </source>
</evidence>
<evidence type="ECO:0000256" key="4">
    <source>
        <dbReference type="ARBA" id="ARBA00022892"/>
    </source>
</evidence>
<evidence type="ECO:0000256" key="3">
    <source>
        <dbReference type="ARBA" id="ARBA00022448"/>
    </source>
</evidence>
<dbReference type="GO" id="GO:0019905">
    <property type="term" value="F:syntaxin binding"/>
    <property type="evidence" value="ECO:0007669"/>
    <property type="project" value="TreeGrafter"/>
</dbReference>
<dbReference type="GeneID" id="80518285"/>
<dbReference type="KEGG" id="vg:80518285"/>
<keyword evidence="6" id="KW-0472">Membrane</keyword>
<dbReference type="EMBL" id="KY523104">
    <property type="protein sequence ID" value="QKU34869.1"/>
    <property type="molecule type" value="Genomic_DNA"/>
</dbReference>
<evidence type="ECO:0000313" key="9">
    <source>
        <dbReference type="EMBL" id="QKU34869.1"/>
    </source>
</evidence>
<name>A0A6N1NIZ0_9VIRU</name>
<protein>
    <recommendedName>
        <fullName evidence="7">Gamma-soluble NSF attachment protein</fullName>
    </recommendedName>
    <alternativeName>
        <fullName evidence="8">N-ethylmaleimide-sensitive factor attachment protein gamma</fullName>
    </alternativeName>
</protein>
<evidence type="ECO:0000256" key="1">
    <source>
        <dbReference type="ARBA" id="ARBA00004170"/>
    </source>
</evidence>
<dbReference type="GO" id="GO:0005483">
    <property type="term" value="F:soluble NSF attachment protein activity"/>
    <property type="evidence" value="ECO:0007669"/>
    <property type="project" value="TreeGrafter"/>
</dbReference>
<comment type="subcellular location">
    <subcellularLocation>
        <location evidence="1">Membrane</location>
        <topology evidence="1">Peripheral membrane protein</topology>
    </subcellularLocation>
</comment>
<dbReference type="GO" id="GO:0016020">
    <property type="term" value="C:membrane"/>
    <property type="evidence" value="ECO:0007669"/>
    <property type="project" value="UniProtKB-SubCell"/>
</dbReference>
<dbReference type="PANTHER" id="PTHR13768">
    <property type="entry name" value="SOLUBLE NSF ATTACHMENT PROTEIN SNAP"/>
    <property type="match status" value="1"/>
</dbReference>
<dbReference type="Pfam" id="PF14938">
    <property type="entry name" value="SNAP"/>
    <property type="match status" value="1"/>
</dbReference>
<evidence type="ECO:0000256" key="5">
    <source>
        <dbReference type="ARBA" id="ARBA00022927"/>
    </source>
</evidence>
<reference evidence="9" key="1">
    <citation type="submission" date="2017-01" db="EMBL/GenBank/DDBJ databases">
        <authorList>
            <person name="Assis F.L."/>
            <person name="Abrahao J.S."/>
            <person name="Silva L."/>
            <person name="Khalil J.B."/>
            <person name="Rodrigues R."/>
            <person name="Silva L.S."/>
            <person name="Arantes T."/>
            <person name="Boratto P."/>
            <person name="Andrade M."/>
            <person name="Kroon E.G."/>
            <person name="Ribeiro B."/>
            <person name="Bergier I."/>
            <person name="Seligmann H."/>
            <person name="Ghigo E."/>
            <person name="Colson P."/>
            <person name="Levasseur A."/>
            <person name="Raoult D."/>
            <person name="Scola B.L."/>
        </authorList>
    </citation>
    <scope>NUCLEOTIDE SEQUENCE</scope>
    <source>
        <strain evidence="9">Soda lake</strain>
    </source>
</reference>
<keyword evidence="5" id="KW-0653">Protein transport</keyword>
<dbReference type="SUPFAM" id="SSF48452">
    <property type="entry name" value="TPR-like"/>
    <property type="match status" value="1"/>
</dbReference>
<organism evidence="9">
    <name type="scientific">Tupanvirus soda lake</name>
    <dbReference type="NCBI Taxonomy" id="2126985"/>
    <lineage>
        <taxon>Viruses</taxon>
        <taxon>Varidnaviria</taxon>
        <taxon>Bamfordvirae</taxon>
        <taxon>Nucleocytoviricota</taxon>
        <taxon>Megaviricetes</taxon>
        <taxon>Imitervirales</taxon>
        <taxon>Mimiviridae</taxon>
        <taxon>Megamimivirinae</taxon>
        <taxon>Tupanvirus</taxon>
        <taxon>Tupanvirus salinum</taxon>
    </lineage>
</organism>
<dbReference type="Gene3D" id="1.25.40.10">
    <property type="entry name" value="Tetratricopeptide repeat domain"/>
    <property type="match status" value="1"/>
</dbReference>
<accession>A0A6N1NIZ0</accession>
<reference evidence="9" key="2">
    <citation type="journal article" date="2018" name="Nat. Commun.">
        <title>Tailed giant Tupanvirus possesses the most complete translational apparatus of the known virosphere.</title>
        <authorList>
            <person name="Abrahao J."/>
            <person name="Silva L."/>
            <person name="Silva L.S."/>
            <person name="Khalil J.Y.B."/>
            <person name="Rodrigues R."/>
            <person name="Arantes T."/>
            <person name="Assis F."/>
            <person name="Boratto P."/>
            <person name="Andrade M."/>
            <person name="Kroon E.G."/>
            <person name="Ribeiro B."/>
            <person name="Bergier I."/>
            <person name="Seligmann H."/>
            <person name="Ghigo E."/>
            <person name="Colson P."/>
            <person name="Levasseur A."/>
            <person name="Kroemer G."/>
            <person name="Raoult D."/>
            <person name="La Scola B."/>
        </authorList>
    </citation>
    <scope>NUCLEOTIDE SEQUENCE [LARGE SCALE GENOMIC DNA]</scope>
    <source>
        <strain evidence="9">Soda lake</strain>
    </source>
</reference>
<keyword evidence="3" id="KW-0813">Transport</keyword>
<evidence type="ECO:0000256" key="6">
    <source>
        <dbReference type="ARBA" id="ARBA00023136"/>
    </source>
</evidence>
<proteinExistence type="inferred from homology"/>
<evidence type="ECO:0000256" key="2">
    <source>
        <dbReference type="ARBA" id="ARBA00010050"/>
    </source>
</evidence>
<dbReference type="RefSeq" id="YP_010781521.1">
    <property type="nucleotide sequence ID" value="NC_075039.1"/>
</dbReference>
<sequence>MNNNNCKVKADDALDNALKLYKKSKKSGLLFNFIYGTSHKNDLCHNAIDFLNIAVANYRFSKIFDKYIECLILKAKIEGELNDGNCVYTLLDIGKYYTQNDTYDSIKALKYYNMALDYCFETNSDKIYIIFNKIISLYENESDHNKVVEICETFLSQYEHLLKENEIEKVYEKMADKCFLIGKYDKASFYFDKCAIIVNNKKYGAYLAEKFFHKSILSTLANDDYVGAKIKYNRYCEISATFSISKSGRLYSSILESIEQISEMNYTNVIKKYDYICRFQPDEINAFNYIKNINFQNENHLMNNNHTEIDIT</sequence>
<keyword evidence="4" id="KW-0931">ER-Golgi transport</keyword>
<comment type="similarity">
    <text evidence="2">Belongs to the SNAP family.</text>
</comment>
<evidence type="ECO:0000256" key="7">
    <source>
        <dbReference type="ARBA" id="ARBA00040047"/>
    </source>
</evidence>
<dbReference type="GO" id="GO:0015031">
    <property type="term" value="P:protein transport"/>
    <property type="evidence" value="ECO:0007669"/>
    <property type="project" value="UniProtKB-KW"/>
</dbReference>
<dbReference type="InterPro" id="IPR000744">
    <property type="entry name" value="NSF_attach"/>
</dbReference>
<dbReference type="PANTHER" id="PTHR13768:SF2">
    <property type="entry name" value="GAMMA-SOLUBLE NSF ATTACHMENT PROTEIN"/>
    <property type="match status" value="1"/>
</dbReference>
<dbReference type="GO" id="GO:0016192">
    <property type="term" value="P:vesicle-mediated transport"/>
    <property type="evidence" value="ECO:0007669"/>
    <property type="project" value="UniProtKB-KW"/>
</dbReference>